<comment type="caution">
    <text evidence="1">The sequence shown here is derived from an EMBL/GenBank/DDBJ whole genome shotgun (WGS) entry which is preliminary data.</text>
</comment>
<organism evidence="1 2">
    <name type="scientific">Araneus ventricosus</name>
    <name type="common">Orbweaver spider</name>
    <name type="synonym">Epeira ventricosa</name>
    <dbReference type="NCBI Taxonomy" id="182803"/>
    <lineage>
        <taxon>Eukaryota</taxon>
        <taxon>Metazoa</taxon>
        <taxon>Ecdysozoa</taxon>
        <taxon>Arthropoda</taxon>
        <taxon>Chelicerata</taxon>
        <taxon>Arachnida</taxon>
        <taxon>Araneae</taxon>
        <taxon>Araneomorphae</taxon>
        <taxon>Entelegynae</taxon>
        <taxon>Araneoidea</taxon>
        <taxon>Araneidae</taxon>
        <taxon>Araneus</taxon>
    </lineage>
</organism>
<dbReference type="EMBL" id="BGPR01004095">
    <property type="protein sequence ID" value="GBM95844.1"/>
    <property type="molecule type" value="Genomic_DNA"/>
</dbReference>
<accession>A0A4Y2K0I9</accession>
<evidence type="ECO:0000313" key="2">
    <source>
        <dbReference type="Proteomes" id="UP000499080"/>
    </source>
</evidence>
<sequence length="113" mass="12836">MFDEMMKLRVSQENFLANPKNKDRLIFILMNKFSSLNMKCKKADEDADCLIVNSSLALAPTHPSVVVIGEDIDLFVILIGIFTFHSVYFLKLGKGKIAEKIFSPLTALEKNRR</sequence>
<protein>
    <submittedName>
        <fullName evidence="1">Uncharacterized protein</fullName>
    </submittedName>
</protein>
<dbReference type="Proteomes" id="UP000499080">
    <property type="component" value="Unassembled WGS sequence"/>
</dbReference>
<evidence type="ECO:0000313" key="1">
    <source>
        <dbReference type="EMBL" id="GBM95844.1"/>
    </source>
</evidence>
<name>A0A4Y2K0I9_ARAVE</name>
<keyword evidence="2" id="KW-1185">Reference proteome</keyword>
<gene>
    <name evidence="1" type="ORF">AVEN_31732_1</name>
</gene>
<dbReference type="AlphaFoldDB" id="A0A4Y2K0I9"/>
<proteinExistence type="predicted"/>
<dbReference type="OrthoDB" id="8195485at2759"/>
<reference evidence="1 2" key="1">
    <citation type="journal article" date="2019" name="Sci. Rep.">
        <title>Orb-weaving spider Araneus ventricosus genome elucidates the spidroin gene catalogue.</title>
        <authorList>
            <person name="Kono N."/>
            <person name="Nakamura H."/>
            <person name="Ohtoshi R."/>
            <person name="Moran D.A.P."/>
            <person name="Shinohara A."/>
            <person name="Yoshida Y."/>
            <person name="Fujiwara M."/>
            <person name="Mori M."/>
            <person name="Tomita M."/>
            <person name="Arakawa K."/>
        </authorList>
    </citation>
    <scope>NUCLEOTIDE SEQUENCE [LARGE SCALE GENOMIC DNA]</scope>
</reference>